<name>A0A2Z7BBT6_9LAMI</name>
<sequence>MCSYEVVDPSEVEEGEISVSGALMILYVQEQRAIAAQKTNKSSMDTISIIDGGNEFRWQQRRRRRRVATAAARRWEEEAIRKGRGELRETCQHNLMNQPNNASRFNCISRFHQSRATVT</sequence>
<dbReference type="EMBL" id="KV009407">
    <property type="protein sequence ID" value="KZV29264.1"/>
    <property type="molecule type" value="Genomic_DNA"/>
</dbReference>
<organism evidence="1 2">
    <name type="scientific">Dorcoceras hygrometricum</name>
    <dbReference type="NCBI Taxonomy" id="472368"/>
    <lineage>
        <taxon>Eukaryota</taxon>
        <taxon>Viridiplantae</taxon>
        <taxon>Streptophyta</taxon>
        <taxon>Embryophyta</taxon>
        <taxon>Tracheophyta</taxon>
        <taxon>Spermatophyta</taxon>
        <taxon>Magnoliopsida</taxon>
        <taxon>eudicotyledons</taxon>
        <taxon>Gunneridae</taxon>
        <taxon>Pentapetalae</taxon>
        <taxon>asterids</taxon>
        <taxon>lamiids</taxon>
        <taxon>Lamiales</taxon>
        <taxon>Gesneriaceae</taxon>
        <taxon>Didymocarpoideae</taxon>
        <taxon>Trichosporeae</taxon>
        <taxon>Loxocarpinae</taxon>
        <taxon>Dorcoceras</taxon>
    </lineage>
</organism>
<proteinExistence type="predicted"/>
<protein>
    <submittedName>
        <fullName evidence="1">Uncharacterized protein</fullName>
    </submittedName>
</protein>
<gene>
    <name evidence="1" type="ORF">F511_27345</name>
</gene>
<accession>A0A2Z7BBT6</accession>
<dbReference type="AlphaFoldDB" id="A0A2Z7BBT6"/>
<reference evidence="1 2" key="1">
    <citation type="journal article" date="2015" name="Proc. Natl. Acad. Sci. U.S.A.">
        <title>The resurrection genome of Boea hygrometrica: A blueprint for survival of dehydration.</title>
        <authorList>
            <person name="Xiao L."/>
            <person name="Yang G."/>
            <person name="Zhang L."/>
            <person name="Yang X."/>
            <person name="Zhao S."/>
            <person name="Ji Z."/>
            <person name="Zhou Q."/>
            <person name="Hu M."/>
            <person name="Wang Y."/>
            <person name="Chen M."/>
            <person name="Xu Y."/>
            <person name="Jin H."/>
            <person name="Xiao X."/>
            <person name="Hu G."/>
            <person name="Bao F."/>
            <person name="Hu Y."/>
            <person name="Wan P."/>
            <person name="Li L."/>
            <person name="Deng X."/>
            <person name="Kuang T."/>
            <person name="Xiang C."/>
            <person name="Zhu J.K."/>
            <person name="Oliver M.J."/>
            <person name="He Y."/>
        </authorList>
    </citation>
    <scope>NUCLEOTIDE SEQUENCE [LARGE SCALE GENOMIC DNA]</scope>
    <source>
        <strain evidence="2">cv. XS01</strain>
    </source>
</reference>
<dbReference type="Proteomes" id="UP000250235">
    <property type="component" value="Unassembled WGS sequence"/>
</dbReference>
<keyword evidence="2" id="KW-1185">Reference proteome</keyword>
<evidence type="ECO:0000313" key="1">
    <source>
        <dbReference type="EMBL" id="KZV29264.1"/>
    </source>
</evidence>
<evidence type="ECO:0000313" key="2">
    <source>
        <dbReference type="Proteomes" id="UP000250235"/>
    </source>
</evidence>